<comment type="cofactor">
    <cofactor evidence="2">
        <name>Mn(2+)</name>
        <dbReference type="ChEBI" id="CHEBI:29035"/>
    </cofactor>
    <text evidence="2">Binds 2 Mn(2+) ions per subunit in a binuclear metal center.</text>
</comment>
<dbReference type="Gene3D" id="3.60.21.10">
    <property type="match status" value="1"/>
</dbReference>
<feature type="binding site" evidence="2">
    <location>
        <position position="210"/>
    </location>
    <ligand>
        <name>Mn(2+)</name>
        <dbReference type="ChEBI" id="CHEBI:29035"/>
        <label>2</label>
    </ligand>
</feature>
<evidence type="ECO:0000256" key="1">
    <source>
        <dbReference type="ARBA" id="ARBA00022801"/>
    </source>
</evidence>
<evidence type="ECO:0000313" key="3">
    <source>
        <dbReference type="EMBL" id="MCQ8897190.1"/>
    </source>
</evidence>
<reference evidence="3 4" key="1">
    <citation type="submission" date="2022-07" db="EMBL/GenBank/DDBJ databases">
        <authorList>
            <person name="Xamxidin M."/>
            <person name="Wu M."/>
        </authorList>
    </citation>
    <scope>NUCLEOTIDE SEQUENCE [LARGE SCALE GENOMIC DNA]</scope>
    <source>
        <strain evidence="3 4">NBRC 111650</strain>
    </source>
</reference>
<keyword evidence="2" id="KW-0479">Metal-binding</keyword>
<keyword evidence="2" id="KW-0443">Lipid metabolism</keyword>
<feature type="binding site" evidence="2">
    <location>
        <position position="171"/>
    </location>
    <ligand>
        <name>substrate</name>
    </ligand>
</feature>
<dbReference type="PANTHER" id="PTHR34990">
    <property type="entry name" value="UDP-2,3-DIACYLGLUCOSAMINE HYDROLASE-RELATED"/>
    <property type="match status" value="1"/>
</dbReference>
<feature type="binding site" evidence="2">
    <location>
        <begin position="86"/>
        <end position="87"/>
    </location>
    <ligand>
        <name>substrate</name>
    </ligand>
</feature>
<dbReference type="EMBL" id="JANIGO010000004">
    <property type="protein sequence ID" value="MCQ8897190.1"/>
    <property type="molecule type" value="Genomic_DNA"/>
</dbReference>
<organism evidence="3 4">
    <name type="scientific">Limnobacter humi</name>
    <dbReference type="NCBI Taxonomy" id="1778671"/>
    <lineage>
        <taxon>Bacteria</taxon>
        <taxon>Pseudomonadati</taxon>
        <taxon>Pseudomonadota</taxon>
        <taxon>Betaproteobacteria</taxon>
        <taxon>Burkholderiales</taxon>
        <taxon>Burkholderiaceae</taxon>
        <taxon>Limnobacter</taxon>
    </lineage>
</organism>
<feature type="binding site" evidence="2">
    <location>
        <position position="210"/>
    </location>
    <ligand>
        <name>substrate</name>
    </ligand>
</feature>
<comment type="caution">
    <text evidence="2">Lacks conserved residue(s) required for the propagation of feature annotation.</text>
</comment>
<comment type="caution">
    <text evidence="3">The sequence shown here is derived from an EMBL/GenBank/DDBJ whole genome shotgun (WGS) entry which is preliminary data.</text>
</comment>
<feature type="binding site" evidence="2">
    <location>
        <position position="167"/>
    </location>
    <ligand>
        <name>substrate</name>
    </ligand>
</feature>
<comment type="catalytic activity">
    <reaction evidence="2">
        <text>UDP-2-N,3-O-bis[(3R)-3-hydroxytetradecanoyl]-alpha-D-glucosamine + H2O = 2-N,3-O-bis[(3R)-3-hydroxytetradecanoyl]-alpha-D-glucosaminyl 1-phosphate + UMP + 2 H(+)</text>
        <dbReference type="Rhea" id="RHEA:25213"/>
        <dbReference type="ChEBI" id="CHEBI:15377"/>
        <dbReference type="ChEBI" id="CHEBI:15378"/>
        <dbReference type="ChEBI" id="CHEBI:57865"/>
        <dbReference type="ChEBI" id="CHEBI:57957"/>
        <dbReference type="ChEBI" id="CHEBI:78847"/>
        <dbReference type="EC" id="3.6.1.54"/>
    </reaction>
</comment>
<dbReference type="RefSeq" id="WP_256764991.1">
    <property type="nucleotide sequence ID" value="NZ_JANIGO010000004.1"/>
</dbReference>
<evidence type="ECO:0000256" key="2">
    <source>
        <dbReference type="HAMAP-Rule" id="MF_00575"/>
    </source>
</evidence>
<feature type="binding site" evidence="2">
    <location>
        <position position="17"/>
    </location>
    <ligand>
        <name>Mn(2+)</name>
        <dbReference type="ChEBI" id="CHEBI:29035"/>
        <label>1</label>
    </ligand>
</feature>
<dbReference type="EC" id="3.6.1.54" evidence="2"/>
<comment type="function">
    <text evidence="2">Hydrolyzes the pyrophosphate bond of UDP-2,3-diacylglucosamine to yield 2,3-diacylglucosamine 1-phosphate (lipid X) and UMP by catalyzing the attack of water at the alpha-P atom. Involved in the biosynthesis of lipid A, a phosphorylated glycolipid that anchors the lipopolysaccharide to the outer membrane of the cell.</text>
</comment>
<keyword evidence="1 2" id="KW-0378">Hydrolase</keyword>
<keyword evidence="2" id="KW-0441">Lipid A biosynthesis</keyword>
<feature type="binding site" evidence="2">
    <location>
        <position position="48"/>
    </location>
    <ligand>
        <name>Mn(2+)</name>
        <dbReference type="ChEBI" id="CHEBI:29035"/>
        <label>1</label>
    </ligand>
</feature>
<dbReference type="GO" id="GO:0016787">
    <property type="term" value="F:hydrolase activity"/>
    <property type="evidence" value="ECO:0007669"/>
    <property type="project" value="UniProtKB-KW"/>
</dbReference>
<evidence type="ECO:0000313" key="4">
    <source>
        <dbReference type="Proteomes" id="UP001204142"/>
    </source>
</evidence>
<comment type="pathway">
    <text evidence="2">Glycolipid biosynthesis; lipid IV(A) biosynthesis; lipid IV(A) from (3R)-3-hydroxytetradecanoyl-[acyl-carrier-protein] and UDP-N-acetyl-alpha-D-glucosamine: step 4/6.</text>
</comment>
<keyword evidence="2" id="KW-0444">Lipid biosynthesis</keyword>
<dbReference type="SUPFAM" id="SSF56300">
    <property type="entry name" value="Metallo-dependent phosphatases"/>
    <property type="match status" value="1"/>
</dbReference>
<keyword evidence="2" id="KW-1003">Cell membrane</keyword>
<dbReference type="CDD" id="cd07398">
    <property type="entry name" value="MPP_YbbF-LpxH"/>
    <property type="match status" value="1"/>
</dbReference>
<feature type="binding site" evidence="2">
    <location>
        <position position="48"/>
    </location>
    <ligand>
        <name>Mn(2+)</name>
        <dbReference type="ChEBI" id="CHEBI:29035"/>
        <label>2</label>
    </ligand>
</feature>
<dbReference type="HAMAP" id="MF_00575">
    <property type="entry name" value="LpxH"/>
    <property type="match status" value="1"/>
</dbReference>
<dbReference type="PANTHER" id="PTHR34990:SF1">
    <property type="entry name" value="UDP-2,3-DIACYLGLUCOSAMINE HYDROLASE"/>
    <property type="match status" value="1"/>
</dbReference>
<dbReference type="InterPro" id="IPR029052">
    <property type="entry name" value="Metallo-depent_PP-like"/>
</dbReference>
<dbReference type="InterPro" id="IPR010138">
    <property type="entry name" value="UDP-diacylglucosamine_Hdrlase"/>
</dbReference>
<proteinExistence type="inferred from homology"/>
<dbReference type="InterPro" id="IPR043461">
    <property type="entry name" value="LpxH-like"/>
</dbReference>
<feature type="binding site" evidence="2">
    <location>
        <position position="121"/>
    </location>
    <ligand>
        <name>Mn(2+)</name>
        <dbReference type="ChEBI" id="CHEBI:29035"/>
        <label>2</label>
    </ligand>
</feature>
<feature type="binding site" evidence="2">
    <location>
        <position position="129"/>
    </location>
    <ligand>
        <name>substrate</name>
    </ligand>
</feature>
<feature type="binding site" evidence="2">
    <location>
        <position position="86"/>
    </location>
    <ligand>
        <name>Mn(2+)</name>
        <dbReference type="ChEBI" id="CHEBI:29035"/>
        <label>2</label>
    </ligand>
</feature>
<keyword evidence="2" id="KW-0464">Manganese</keyword>
<comment type="similarity">
    <text evidence="2">Belongs to the LpxH family.</text>
</comment>
<gene>
    <name evidence="2" type="primary">lpxH</name>
    <name evidence="3" type="ORF">NQT62_12170</name>
</gene>
<keyword evidence="2" id="KW-0472">Membrane</keyword>
<accession>A0ABT1WI46</accession>
<feature type="binding site" evidence="2">
    <location>
        <position position="15"/>
    </location>
    <ligand>
        <name>Mn(2+)</name>
        <dbReference type="ChEBI" id="CHEBI:29035"/>
        <label>1</label>
    </ligand>
</feature>
<keyword evidence="4" id="KW-1185">Reference proteome</keyword>
<name>A0ABT1WI46_9BURK</name>
<dbReference type="Proteomes" id="UP001204142">
    <property type="component" value="Unassembled WGS sequence"/>
</dbReference>
<dbReference type="NCBIfam" id="NF003743">
    <property type="entry name" value="PRK05340.1"/>
    <property type="match status" value="1"/>
</dbReference>
<feature type="binding site" evidence="2">
    <location>
        <position position="212"/>
    </location>
    <ligand>
        <name>Mn(2+)</name>
        <dbReference type="ChEBI" id="CHEBI:29035"/>
        <label>1</label>
    </ligand>
</feature>
<sequence>MIELSDHSTLYCASDLHLSRDTPHTLQAFENWLAGVATEDAIVWLLGDIFEVWYGDDYSDECTMRFERAVHSAVAAGATLSVMHGNRDFLLGEDFAERCGMTLQPDPEFFNIAGRVLMLTHGDALCTDDTAYQAFRRQSREVAWQKNLLSQPLNHRIALAKSIRQESTAHKANSALSIQDVNAVAVQEAFLGRWPDGDYIGPCHAMVHGHTHRCAVHIAGGKAIQGSHTGQLVDGIRIVLPDWNFDTPEPGQSKGGFLSIQANGAYALTVFN</sequence>
<protein>
    <recommendedName>
        <fullName evidence="2">UDP-2,3-diacylglucosamine hydrolase</fullName>
        <ecNumber evidence="2">3.6.1.54</ecNumber>
    </recommendedName>
    <alternativeName>
        <fullName evidence="2">UDP-2,3-diacylglucosamine diphosphatase</fullName>
    </alternativeName>
</protein>
<keyword evidence="2" id="KW-0997">Cell inner membrane</keyword>
<comment type="subcellular location">
    <subcellularLocation>
        <location evidence="2">Cell inner membrane</location>
        <topology evidence="2">Peripheral membrane protein</topology>
        <orientation evidence="2">Cytoplasmic side</orientation>
    </subcellularLocation>
</comment>